<dbReference type="AlphaFoldDB" id="A0AAE1DQ08"/>
<evidence type="ECO:0000256" key="1">
    <source>
        <dbReference type="SAM" id="MobiDB-lite"/>
    </source>
</evidence>
<dbReference type="EMBL" id="JAWDGP010002895">
    <property type="protein sequence ID" value="KAK3778846.1"/>
    <property type="molecule type" value="Genomic_DNA"/>
</dbReference>
<proteinExistence type="predicted"/>
<dbReference type="Pfam" id="PF00144">
    <property type="entry name" value="Beta-lactamase"/>
    <property type="match status" value="1"/>
</dbReference>
<evidence type="ECO:0000259" key="3">
    <source>
        <dbReference type="Pfam" id="PF00144"/>
    </source>
</evidence>
<dbReference type="InterPro" id="IPR050491">
    <property type="entry name" value="AmpC-like"/>
</dbReference>
<feature type="chain" id="PRO_5041932354" description="Beta-lactamase-related domain-containing protein" evidence="2">
    <location>
        <begin position="23"/>
        <end position="753"/>
    </location>
</feature>
<comment type="caution">
    <text evidence="4">The sequence shown here is derived from an EMBL/GenBank/DDBJ whole genome shotgun (WGS) entry which is preliminary data.</text>
</comment>
<evidence type="ECO:0000313" key="4">
    <source>
        <dbReference type="EMBL" id="KAK3778846.1"/>
    </source>
</evidence>
<dbReference type="SUPFAM" id="SSF56601">
    <property type="entry name" value="beta-lactamase/transpeptidase-like"/>
    <property type="match status" value="1"/>
</dbReference>
<sequence>MAVKRMHLMLALGCCCFYSLLAHSVCEQVLSPWQQQLVQTLAQEVMSCGRIPGMSLSVVRGMDSWTLPLGVTNVTSQAPVRNETRFAIGSLSKAFTSTLLVSLLMQSPNNWTVDTSLATILKNPELFGDELRSREANVKDILSHRLGLARADLALFSGYPPGFSLADMVSGLPCLPEQKPFRDGYLYSNVLYSLAGHVIEELTNESFAQALKSRLLAPLGMTHTEPYLPGKSELPQTNEPSLGNDRVSSAVPYVIVKDRLVPAHPSLFSNLGPFLPALGLVSNGPDMVRWLQLQLGAGRDASRSLGEGLLPRSVLAATHEPVTPHIVNNLRPRFPQPDLTFAYGLGWQQAVYKGFRRAWHSGSLFGFASQIWLFPDLDLGLFVAVNGPARSPHTQNRLTALLYYVSDLLLGDRPWLDEASACSYPAPPSDISSFAPQSSQLHRTQNAQHKESAVGNQKPQDLENAMEDLALPWSSPSTTSGIAVGSGSSGTSSTSLSSLLSSSVAANIPITDEALNIKQDTPGPKFSQNFNPASILHCPQELRVETKDLLRYTGIYFNKLFGNVFVSLANGQTWNRTEQDKANSTIGDVPTSTLGNNPKENILQLPCGAKINSNSWLNSDSNLRILFGEKFSGILIYSEEGQNFKDLSSTSVHTFEMVPTGIFEFSANSGNQENITMPVKFSDFDPSGIPSLLKAVWQEEEVLEFGRGFSRQHCTPRLSYRTYSDASRPDGVCYEVFTLSLTLVLFLSIVNVY</sequence>
<dbReference type="Proteomes" id="UP001283361">
    <property type="component" value="Unassembled WGS sequence"/>
</dbReference>
<feature type="signal peptide" evidence="2">
    <location>
        <begin position="1"/>
        <end position="22"/>
    </location>
</feature>
<evidence type="ECO:0000256" key="2">
    <source>
        <dbReference type="SAM" id="SignalP"/>
    </source>
</evidence>
<dbReference type="PANTHER" id="PTHR46825">
    <property type="entry name" value="D-ALANYL-D-ALANINE-CARBOXYPEPTIDASE/ENDOPEPTIDASE AMPH"/>
    <property type="match status" value="1"/>
</dbReference>
<dbReference type="Gene3D" id="3.40.710.10">
    <property type="entry name" value="DD-peptidase/beta-lactamase superfamily"/>
    <property type="match status" value="1"/>
</dbReference>
<keyword evidence="5" id="KW-1185">Reference proteome</keyword>
<organism evidence="4 5">
    <name type="scientific">Elysia crispata</name>
    <name type="common">lettuce slug</name>
    <dbReference type="NCBI Taxonomy" id="231223"/>
    <lineage>
        <taxon>Eukaryota</taxon>
        <taxon>Metazoa</taxon>
        <taxon>Spiralia</taxon>
        <taxon>Lophotrochozoa</taxon>
        <taxon>Mollusca</taxon>
        <taxon>Gastropoda</taxon>
        <taxon>Heterobranchia</taxon>
        <taxon>Euthyneura</taxon>
        <taxon>Panpulmonata</taxon>
        <taxon>Sacoglossa</taxon>
        <taxon>Placobranchoidea</taxon>
        <taxon>Plakobranchidae</taxon>
        <taxon>Elysia</taxon>
    </lineage>
</organism>
<gene>
    <name evidence="4" type="ORF">RRG08_013112</name>
</gene>
<reference evidence="4" key="1">
    <citation type="journal article" date="2023" name="G3 (Bethesda)">
        <title>A reference genome for the long-term kleptoplast-retaining sea slug Elysia crispata morphotype clarki.</title>
        <authorList>
            <person name="Eastman K.E."/>
            <person name="Pendleton A.L."/>
            <person name="Shaikh M.A."/>
            <person name="Suttiyut T."/>
            <person name="Ogas R."/>
            <person name="Tomko P."/>
            <person name="Gavelis G."/>
            <person name="Widhalm J.R."/>
            <person name="Wisecaver J.H."/>
        </authorList>
    </citation>
    <scope>NUCLEOTIDE SEQUENCE</scope>
    <source>
        <strain evidence="4">ECLA1</strain>
    </source>
</reference>
<protein>
    <recommendedName>
        <fullName evidence="3">Beta-lactamase-related domain-containing protein</fullName>
    </recommendedName>
</protein>
<feature type="compositionally biased region" description="Polar residues" evidence="1">
    <location>
        <begin position="433"/>
        <end position="447"/>
    </location>
</feature>
<feature type="region of interest" description="Disordered" evidence="1">
    <location>
        <begin position="433"/>
        <end position="458"/>
    </location>
</feature>
<accession>A0AAE1DQ08</accession>
<feature type="domain" description="Beta-lactamase-related" evidence="3">
    <location>
        <begin position="39"/>
        <end position="399"/>
    </location>
</feature>
<name>A0AAE1DQ08_9GAST</name>
<dbReference type="PANTHER" id="PTHR46825:SF15">
    <property type="entry name" value="BETA-LACTAMASE-RELATED DOMAIN-CONTAINING PROTEIN"/>
    <property type="match status" value="1"/>
</dbReference>
<keyword evidence="2" id="KW-0732">Signal</keyword>
<dbReference type="InterPro" id="IPR012338">
    <property type="entry name" value="Beta-lactam/transpept-like"/>
</dbReference>
<evidence type="ECO:0000313" key="5">
    <source>
        <dbReference type="Proteomes" id="UP001283361"/>
    </source>
</evidence>
<dbReference type="InterPro" id="IPR001466">
    <property type="entry name" value="Beta-lactam-related"/>
</dbReference>